<evidence type="ECO:0000313" key="2">
    <source>
        <dbReference type="EMBL" id="KAK1373884.1"/>
    </source>
</evidence>
<gene>
    <name evidence="2" type="ORF">POM88_030077</name>
</gene>
<keyword evidence="3" id="KW-1185">Reference proteome</keyword>
<protein>
    <submittedName>
        <fullName evidence="2">Uncharacterized protein</fullName>
    </submittedName>
</protein>
<accession>A0AAD8HUW0</accession>
<feature type="region of interest" description="Disordered" evidence="1">
    <location>
        <begin position="28"/>
        <end position="49"/>
    </location>
</feature>
<comment type="caution">
    <text evidence="2">The sequence shown here is derived from an EMBL/GenBank/DDBJ whole genome shotgun (WGS) entry which is preliminary data.</text>
</comment>
<dbReference type="InterPro" id="IPR004252">
    <property type="entry name" value="Probable_transposase_24"/>
</dbReference>
<reference evidence="2" key="2">
    <citation type="submission" date="2023-05" db="EMBL/GenBank/DDBJ databases">
        <authorList>
            <person name="Schelkunov M.I."/>
        </authorList>
    </citation>
    <scope>NUCLEOTIDE SEQUENCE</scope>
    <source>
        <strain evidence="2">Hsosn_3</strain>
        <tissue evidence="2">Leaf</tissue>
    </source>
</reference>
<dbReference type="EMBL" id="JAUIZM010000007">
    <property type="protein sequence ID" value="KAK1373884.1"/>
    <property type="molecule type" value="Genomic_DNA"/>
</dbReference>
<organism evidence="2 3">
    <name type="scientific">Heracleum sosnowskyi</name>
    <dbReference type="NCBI Taxonomy" id="360622"/>
    <lineage>
        <taxon>Eukaryota</taxon>
        <taxon>Viridiplantae</taxon>
        <taxon>Streptophyta</taxon>
        <taxon>Embryophyta</taxon>
        <taxon>Tracheophyta</taxon>
        <taxon>Spermatophyta</taxon>
        <taxon>Magnoliopsida</taxon>
        <taxon>eudicotyledons</taxon>
        <taxon>Gunneridae</taxon>
        <taxon>Pentapetalae</taxon>
        <taxon>asterids</taxon>
        <taxon>campanulids</taxon>
        <taxon>Apiales</taxon>
        <taxon>Apiaceae</taxon>
        <taxon>Apioideae</taxon>
        <taxon>apioid superclade</taxon>
        <taxon>Tordylieae</taxon>
        <taxon>Tordyliinae</taxon>
        <taxon>Heracleum</taxon>
    </lineage>
</organism>
<proteinExistence type="predicted"/>
<evidence type="ECO:0000313" key="3">
    <source>
        <dbReference type="Proteomes" id="UP001237642"/>
    </source>
</evidence>
<dbReference type="Pfam" id="PF03004">
    <property type="entry name" value="Transposase_24"/>
    <property type="match status" value="1"/>
</dbReference>
<dbReference type="AlphaFoldDB" id="A0AAD8HUW0"/>
<dbReference type="Proteomes" id="UP001237642">
    <property type="component" value="Unassembled WGS sequence"/>
</dbReference>
<name>A0AAD8HUW0_9APIA</name>
<reference evidence="2" key="1">
    <citation type="submission" date="2023-02" db="EMBL/GenBank/DDBJ databases">
        <title>Genome of toxic invasive species Heracleum sosnowskyi carries increased number of genes despite the absence of recent whole-genome duplications.</title>
        <authorList>
            <person name="Schelkunov M."/>
            <person name="Shtratnikova V."/>
            <person name="Makarenko M."/>
            <person name="Klepikova A."/>
            <person name="Omelchenko D."/>
            <person name="Novikova G."/>
            <person name="Obukhova E."/>
            <person name="Bogdanov V."/>
            <person name="Penin A."/>
            <person name="Logacheva M."/>
        </authorList>
    </citation>
    <scope>NUCLEOTIDE SEQUENCE</scope>
    <source>
        <strain evidence="2">Hsosn_3</strain>
        <tissue evidence="2">Leaf</tissue>
    </source>
</reference>
<sequence>MNNRIGHDVWLIWIENWKTLEFQAKSKIKKSNRKGGVEGDVPSGTHTSGSVSHRLLATRLGDPPTTALFTYAHTRDHNNVTFVDKKREMDLAPRTLFVGSRNLVLLLI</sequence>
<evidence type="ECO:0000256" key="1">
    <source>
        <dbReference type="SAM" id="MobiDB-lite"/>
    </source>
</evidence>